<comment type="caution">
    <text evidence="1">The sequence shown here is derived from an EMBL/GenBank/DDBJ whole genome shotgun (WGS) entry which is preliminary data.</text>
</comment>
<reference evidence="1" key="1">
    <citation type="journal article" date="2019" name="bioRxiv">
        <title>The Genome of the Zebra Mussel, Dreissena polymorpha: A Resource for Invasive Species Research.</title>
        <authorList>
            <person name="McCartney M.A."/>
            <person name="Auch B."/>
            <person name="Kono T."/>
            <person name="Mallez S."/>
            <person name="Zhang Y."/>
            <person name="Obille A."/>
            <person name="Becker A."/>
            <person name="Abrahante J.E."/>
            <person name="Garbe J."/>
            <person name="Badalamenti J.P."/>
            <person name="Herman A."/>
            <person name="Mangelson H."/>
            <person name="Liachko I."/>
            <person name="Sullivan S."/>
            <person name="Sone E.D."/>
            <person name="Koren S."/>
            <person name="Silverstein K.A.T."/>
            <person name="Beckman K.B."/>
            <person name="Gohl D.M."/>
        </authorList>
    </citation>
    <scope>NUCLEOTIDE SEQUENCE</scope>
    <source>
        <strain evidence="1">Duluth1</strain>
        <tissue evidence="1">Whole animal</tissue>
    </source>
</reference>
<evidence type="ECO:0000313" key="2">
    <source>
        <dbReference type="Proteomes" id="UP000828390"/>
    </source>
</evidence>
<name>A0A9D4N776_DREPO</name>
<accession>A0A9D4N776</accession>
<reference evidence="1" key="2">
    <citation type="submission" date="2020-11" db="EMBL/GenBank/DDBJ databases">
        <authorList>
            <person name="McCartney M.A."/>
            <person name="Auch B."/>
            <person name="Kono T."/>
            <person name="Mallez S."/>
            <person name="Becker A."/>
            <person name="Gohl D.M."/>
            <person name="Silverstein K.A.T."/>
            <person name="Koren S."/>
            <person name="Bechman K.B."/>
            <person name="Herman A."/>
            <person name="Abrahante J.E."/>
            <person name="Garbe J."/>
        </authorList>
    </citation>
    <scope>NUCLEOTIDE SEQUENCE</scope>
    <source>
        <strain evidence="1">Duluth1</strain>
        <tissue evidence="1">Whole animal</tissue>
    </source>
</reference>
<dbReference type="Proteomes" id="UP000828390">
    <property type="component" value="Unassembled WGS sequence"/>
</dbReference>
<dbReference type="AlphaFoldDB" id="A0A9D4N776"/>
<protein>
    <submittedName>
        <fullName evidence="1">Uncharacterized protein</fullName>
    </submittedName>
</protein>
<dbReference type="EMBL" id="JAIWYP010000001">
    <property type="protein sequence ID" value="KAH3890315.1"/>
    <property type="molecule type" value="Genomic_DNA"/>
</dbReference>
<organism evidence="1 2">
    <name type="scientific">Dreissena polymorpha</name>
    <name type="common">Zebra mussel</name>
    <name type="synonym">Mytilus polymorpha</name>
    <dbReference type="NCBI Taxonomy" id="45954"/>
    <lineage>
        <taxon>Eukaryota</taxon>
        <taxon>Metazoa</taxon>
        <taxon>Spiralia</taxon>
        <taxon>Lophotrochozoa</taxon>
        <taxon>Mollusca</taxon>
        <taxon>Bivalvia</taxon>
        <taxon>Autobranchia</taxon>
        <taxon>Heteroconchia</taxon>
        <taxon>Euheterodonta</taxon>
        <taxon>Imparidentia</taxon>
        <taxon>Neoheterodontei</taxon>
        <taxon>Myida</taxon>
        <taxon>Dreissenoidea</taxon>
        <taxon>Dreissenidae</taxon>
        <taxon>Dreissena</taxon>
    </lineage>
</organism>
<evidence type="ECO:0000313" key="1">
    <source>
        <dbReference type="EMBL" id="KAH3890315.1"/>
    </source>
</evidence>
<gene>
    <name evidence="1" type="ORF">DPMN_014391</name>
</gene>
<sequence>MGGGILGCDGWRGVVVIFERNAARWVKNKPWNPLQQWRAVADVTIMYKAKQCTTSEFPAKVDDDDDAGRDMKGCAFHWSQAGLAERATTDATRRLVDYISRQWVHGGSFEPSDWSVFRQDVRSNLHRITTTRSAKVQKFLVSLWDKYEARECTTSEFLAKGGVRLRIGRSKVRAPWGAFVEGWMFVMGLVPIWPARKPRALNINVIGCAESYSHISRFGA</sequence>
<keyword evidence="2" id="KW-1185">Reference proteome</keyword>
<proteinExistence type="predicted"/>